<accession>A0A8H6H938</accession>
<comment type="caution">
    <text evidence="2">The sequence shown here is derived from an EMBL/GenBank/DDBJ whole genome shotgun (WGS) entry which is preliminary data.</text>
</comment>
<evidence type="ECO:0000256" key="1">
    <source>
        <dbReference type="SAM" id="MobiDB-lite"/>
    </source>
</evidence>
<organism evidence="2 3">
    <name type="scientific">Ephemerocybe angulata</name>
    <dbReference type="NCBI Taxonomy" id="980116"/>
    <lineage>
        <taxon>Eukaryota</taxon>
        <taxon>Fungi</taxon>
        <taxon>Dikarya</taxon>
        <taxon>Basidiomycota</taxon>
        <taxon>Agaricomycotina</taxon>
        <taxon>Agaricomycetes</taxon>
        <taxon>Agaricomycetidae</taxon>
        <taxon>Agaricales</taxon>
        <taxon>Agaricineae</taxon>
        <taxon>Psathyrellaceae</taxon>
        <taxon>Ephemerocybe</taxon>
    </lineage>
</organism>
<keyword evidence="3" id="KW-1185">Reference proteome</keyword>
<dbReference type="EMBL" id="JACGCI010000218">
    <property type="protein sequence ID" value="KAF6741747.1"/>
    <property type="molecule type" value="Genomic_DNA"/>
</dbReference>
<name>A0A8H6H938_9AGAR</name>
<dbReference type="SUPFAM" id="SSF52047">
    <property type="entry name" value="RNI-like"/>
    <property type="match status" value="1"/>
</dbReference>
<protein>
    <recommendedName>
        <fullName evidence="4">F-box domain-containing protein</fullName>
    </recommendedName>
</protein>
<dbReference type="Gene3D" id="3.80.10.10">
    <property type="entry name" value="Ribonuclease Inhibitor"/>
    <property type="match status" value="1"/>
</dbReference>
<reference evidence="2 3" key="1">
    <citation type="submission" date="2020-07" db="EMBL/GenBank/DDBJ databases">
        <title>Comparative genomics of pyrophilous fungi reveals a link between fire events and developmental genes.</title>
        <authorList>
            <consortium name="DOE Joint Genome Institute"/>
            <person name="Steindorff A.S."/>
            <person name="Carver A."/>
            <person name="Calhoun S."/>
            <person name="Stillman K."/>
            <person name="Liu H."/>
            <person name="Lipzen A."/>
            <person name="Pangilinan J."/>
            <person name="Labutti K."/>
            <person name="Bruns T.D."/>
            <person name="Grigoriev I.V."/>
        </authorList>
    </citation>
    <scope>NUCLEOTIDE SEQUENCE [LARGE SCALE GENOMIC DNA]</scope>
    <source>
        <strain evidence="2 3">CBS 144469</strain>
    </source>
</reference>
<gene>
    <name evidence="2" type="ORF">DFP72DRAFT_228779</name>
</gene>
<feature type="region of interest" description="Disordered" evidence="1">
    <location>
        <begin position="1"/>
        <end position="25"/>
    </location>
</feature>
<proteinExistence type="predicted"/>
<feature type="region of interest" description="Disordered" evidence="1">
    <location>
        <begin position="436"/>
        <end position="462"/>
    </location>
</feature>
<feature type="compositionally biased region" description="Polar residues" evidence="1">
    <location>
        <begin position="1"/>
        <end position="15"/>
    </location>
</feature>
<evidence type="ECO:0000313" key="2">
    <source>
        <dbReference type="EMBL" id="KAF6741747.1"/>
    </source>
</evidence>
<dbReference type="InterPro" id="IPR032675">
    <property type="entry name" value="LRR_dom_sf"/>
</dbReference>
<evidence type="ECO:0008006" key="4">
    <source>
        <dbReference type="Google" id="ProtNLM"/>
    </source>
</evidence>
<dbReference type="AlphaFoldDB" id="A0A8H6H938"/>
<evidence type="ECO:0000313" key="3">
    <source>
        <dbReference type="Proteomes" id="UP000521943"/>
    </source>
</evidence>
<sequence length="540" mass="61439">MLSQFSSHLGTNYTPSELEKSRTRRPIEDNQRIDCEIKALRQRPEALIHKREENAQFIEHHSPILAPIQGLPNEMLRTIFSHCLPCSTPFLADLYDDEEYMSAARAPMLLTFICQRWRQIALDFPSLWERVPITVSPSAQCPKDWDLAVQNTTQLAELWFSRAQNQPVILSISWKLPPAGCERFKEFMASISHYSSQWKELRIGGCSRNSALRNSILSLPSSSIPNLQYLEIPQIWETSREMYNDKKNFLGGPSIRGFRYQGVYDDGWMKMPLQWSQLTDLHIASMKATDTSIRKILAECPRLERCHICTSFALISDPYPSPRLLLPHLTLLHIHHIKSAVPPTGFFASLHLPSLEDLTLYTPFIRLFLPVLLGESLATLRRLTVWTSHYSTATETMLETLALTTQLEFLEIGYLSNLYAPYTLLSDTFLAALTPRQDGDQSASPITSSGSKPQHTRLMDGPDSSSYLCPNLQAIKLRIGTGTIAEDVIFDFIKGRRERSTTLRSVGLIYARYAKCGEREMQGVDVLGVKVNIKYRDRAK</sequence>
<dbReference type="Gene3D" id="1.20.1280.50">
    <property type="match status" value="1"/>
</dbReference>
<dbReference type="Proteomes" id="UP000521943">
    <property type="component" value="Unassembled WGS sequence"/>
</dbReference>
<dbReference type="OrthoDB" id="2998253at2759"/>
<feature type="compositionally biased region" description="Polar residues" evidence="1">
    <location>
        <begin position="440"/>
        <end position="453"/>
    </location>
</feature>